<organism evidence="3">
    <name type="scientific">Guillardia theta (strain CCMP2712)</name>
    <name type="common">Cryptophyte</name>
    <dbReference type="NCBI Taxonomy" id="905079"/>
    <lineage>
        <taxon>Eukaryota</taxon>
        <taxon>Cryptophyceae</taxon>
        <taxon>Pyrenomonadales</taxon>
        <taxon>Geminigeraceae</taxon>
        <taxon>Guillardia</taxon>
    </lineage>
</organism>
<accession>L1J9L5</accession>
<dbReference type="PaxDb" id="55529-EKX45022"/>
<dbReference type="KEGG" id="gtt:GUITHDRAFT_152827"/>
<keyword evidence="5" id="KW-1185">Reference proteome</keyword>
<evidence type="ECO:0000256" key="2">
    <source>
        <dbReference type="SAM" id="SignalP"/>
    </source>
</evidence>
<sequence>MLRSALLLLLALACVSAFAPAALPALRSTRKAPISSVRMAGADRMPPGPKGRGPFGPEDTFVLPDGRSYTPGDACTDDIYGAALANPVVLPDALKLTVGAGLLGFSVLVPTILIKVIGGY</sequence>
<dbReference type="RefSeq" id="XP_005832002.1">
    <property type="nucleotide sequence ID" value="XM_005831945.1"/>
</dbReference>
<feature type="region of interest" description="Disordered" evidence="1">
    <location>
        <begin position="37"/>
        <end position="57"/>
    </location>
</feature>
<reference evidence="3 5" key="1">
    <citation type="journal article" date="2012" name="Nature">
        <title>Algal genomes reveal evolutionary mosaicism and the fate of nucleomorphs.</title>
        <authorList>
            <consortium name="DOE Joint Genome Institute"/>
            <person name="Curtis B.A."/>
            <person name="Tanifuji G."/>
            <person name="Burki F."/>
            <person name="Gruber A."/>
            <person name="Irimia M."/>
            <person name="Maruyama S."/>
            <person name="Arias M.C."/>
            <person name="Ball S.G."/>
            <person name="Gile G.H."/>
            <person name="Hirakawa Y."/>
            <person name="Hopkins J.F."/>
            <person name="Kuo A."/>
            <person name="Rensing S.A."/>
            <person name="Schmutz J."/>
            <person name="Symeonidi A."/>
            <person name="Elias M."/>
            <person name="Eveleigh R.J."/>
            <person name="Herman E.K."/>
            <person name="Klute M.J."/>
            <person name="Nakayama T."/>
            <person name="Obornik M."/>
            <person name="Reyes-Prieto A."/>
            <person name="Armbrust E.V."/>
            <person name="Aves S.J."/>
            <person name="Beiko R.G."/>
            <person name="Coutinho P."/>
            <person name="Dacks J.B."/>
            <person name="Durnford D.G."/>
            <person name="Fast N.M."/>
            <person name="Green B.R."/>
            <person name="Grisdale C.J."/>
            <person name="Hempel F."/>
            <person name="Henrissat B."/>
            <person name="Hoppner M.P."/>
            <person name="Ishida K."/>
            <person name="Kim E."/>
            <person name="Koreny L."/>
            <person name="Kroth P.G."/>
            <person name="Liu Y."/>
            <person name="Malik S.B."/>
            <person name="Maier U.G."/>
            <person name="McRose D."/>
            <person name="Mock T."/>
            <person name="Neilson J.A."/>
            <person name="Onodera N.T."/>
            <person name="Poole A.M."/>
            <person name="Pritham E.J."/>
            <person name="Richards T.A."/>
            <person name="Rocap G."/>
            <person name="Roy S.W."/>
            <person name="Sarai C."/>
            <person name="Schaack S."/>
            <person name="Shirato S."/>
            <person name="Slamovits C.H."/>
            <person name="Spencer D.F."/>
            <person name="Suzuki S."/>
            <person name="Worden A.Z."/>
            <person name="Zauner S."/>
            <person name="Barry K."/>
            <person name="Bell C."/>
            <person name="Bharti A.K."/>
            <person name="Crow J.A."/>
            <person name="Grimwood J."/>
            <person name="Kramer R."/>
            <person name="Lindquist E."/>
            <person name="Lucas S."/>
            <person name="Salamov A."/>
            <person name="McFadden G.I."/>
            <person name="Lane C.E."/>
            <person name="Keeling P.J."/>
            <person name="Gray M.W."/>
            <person name="Grigoriev I.V."/>
            <person name="Archibald J.M."/>
        </authorList>
    </citation>
    <scope>NUCLEOTIDE SEQUENCE</scope>
    <source>
        <strain evidence="3 5">CCMP2712</strain>
    </source>
</reference>
<dbReference type="EnsemblProtists" id="EKX45022">
    <property type="protein sequence ID" value="EKX45022"/>
    <property type="gene ID" value="GUITHDRAFT_152827"/>
</dbReference>
<name>L1J9L5_GUITC</name>
<feature type="signal peptide" evidence="2">
    <location>
        <begin position="1"/>
        <end position="17"/>
    </location>
</feature>
<reference evidence="4" key="3">
    <citation type="submission" date="2015-06" db="UniProtKB">
        <authorList>
            <consortium name="EnsemblProtists"/>
        </authorList>
    </citation>
    <scope>IDENTIFICATION</scope>
</reference>
<dbReference type="HOGENOM" id="CLU_2054175_0_0_1"/>
<keyword evidence="2" id="KW-0732">Signal</keyword>
<dbReference type="OrthoDB" id="10452267at2759"/>
<gene>
    <name evidence="3" type="ORF">GUITHDRAFT_152827</name>
</gene>
<proteinExistence type="predicted"/>
<dbReference type="GeneID" id="17301795"/>
<evidence type="ECO:0000313" key="4">
    <source>
        <dbReference type="EnsemblProtists" id="EKX45022"/>
    </source>
</evidence>
<protein>
    <submittedName>
        <fullName evidence="3 4">Uncharacterized protein</fullName>
    </submittedName>
</protein>
<evidence type="ECO:0000313" key="3">
    <source>
        <dbReference type="EMBL" id="EKX45022.1"/>
    </source>
</evidence>
<feature type="chain" id="PRO_5008771078" evidence="2">
    <location>
        <begin position="18"/>
        <end position="120"/>
    </location>
</feature>
<evidence type="ECO:0000313" key="5">
    <source>
        <dbReference type="Proteomes" id="UP000011087"/>
    </source>
</evidence>
<reference evidence="5" key="2">
    <citation type="submission" date="2012-11" db="EMBL/GenBank/DDBJ databases">
        <authorList>
            <person name="Kuo A."/>
            <person name="Curtis B.A."/>
            <person name="Tanifuji G."/>
            <person name="Burki F."/>
            <person name="Gruber A."/>
            <person name="Irimia M."/>
            <person name="Maruyama S."/>
            <person name="Arias M.C."/>
            <person name="Ball S.G."/>
            <person name="Gile G.H."/>
            <person name="Hirakawa Y."/>
            <person name="Hopkins J.F."/>
            <person name="Rensing S.A."/>
            <person name="Schmutz J."/>
            <person name="Symeonidi A."/>
            <person name="Elias M."/>
            <person name="Eveleigh R.J."/>
            <person name="Herman E.K."/>
            <person name="Klute M.J."/>
            <person name="Nakayama T."/>
            <person name="Obornik M."/>
            <person name="Reyes-Prieto A."/>
            <person name="Armbrust E.V."/>
            <person name="Aves S.J."/>
            <person name="Beiko R.G."/>
            <person name="Coutinho P."/>
            <person name="Dacks J.B."/>
            <person name="Durnford D.G."/>
            <person name="Fast N.M."/>
            <person name="Green B.R."/>
            <person name="Grisdale C."/>
            <person name="Hempe F."/>
            <person name="Henrissat B."/>
            <person name="Hoppner M.P."/>
            <person name="Ishida K.-I."/>
            <person name="Kim E."/>
            <person name="Koreny L."/>
            <person name="Kroth P.G."/>
            <person name="Liu Y."/>
            <person name="Malik S.-B."/>
            <person name="Maier U.G."/>
            <person name="McRose D."/>
            <person name="Mock T."/>
            <person name="Neilson J.A."/>
            <person name="Onodera N.T."/>
            <person name="Poole A.M."/>
            <person name="Pritham E.J."/>
            <person name="Richards T.A."/>
            <person name="Rocap G."/>
            <person name="Roy S.W."/>
            <person name="Sarai C."/>
            <person name="Schaack S."/>
            <person name="Shirato S."/>
            <person name="Slamovits C.H."/>
            <person name="Spencer D.F."/>
            <person name="Suzuki S."/>
            <person name="Worden A.Z."/>
            <person name="Zauner S."/>
            <person name="Barry K."/>
            <person name="Bell C."/>
            <person name="Bharti A.K."/>
            <person name="Crow J.A."/>
            <person name="Grimwood J."/>
            <person name="Kramer R."/>
            <person name="Lindquist E."/>
            <person name="Lucas S."/>
            <person name="Salamov A."/>
            <person name="McFadden G.I."/>
            <person name="Lane C.E."/>
            <person name="Keeling P.J."/>
            <person name="Gray M.W."/>
            <person name="Grigoriev I.V."/>
            <person name="Archibald J.M."/>
        </authorList>
    </citation>
    <scope>NUCLEOTIDE SEQUENCE</scope>
    <source>
        <strain evidence="5">CCMP2712</strain>
    </source>
</reference>
<dbReference type="Proteomes" id="UP000011087">
    <property type="component" value="Unassembled WGS sequence"/>
</dbReference>
<dbReference type="EMBL" id="JH993001">
    <property type="protein sequence ID" value="EKX45022.1"/>
    <property type="molecule type" value="Genomic_DNA"/>
</dbReference>
<evidence type="ECO:0000256" key="1">
    <source>
        <dbReference type="SAM" id="MobiDB-lite"/>
    </source>
</evidence>
<dbReference type="AlphaFoldDB" id="L1J9L5"/>